<dbReference type="GO" id="GO:0005634">
    <property type="term" value="C:nucleus"/>
    <property type="evidence" value="ECO:0007669"/>
    <property type="project" value="TreeGrafter"/>
</dbReference>
<dbReference type="InterPro" id="IPR027417">
    <property type="entry name" value="P-loop_NTPase"/>
</dbReference>
<evidence type="ECO:0000313" key="7">
    <source>
        <dbReference type="EMBL" id="KAH8485829.1"/>
    </source>
</evidence>
<dbReference type="EMBL" id="JACEGQ020000016">
    <property type="protein sequence ID" value="KAH8485829.1"/>
    <property type="molecule type" value="Genomic_DNA"/>
</dbReference>
<keyword evidence="4" id="KW-0067">ATP-binding</keyword>
<evidence type="ECO:0000256" key="3">
    <source>
        <dbReference type="ARBA" id="ARBA00022806"/>
    </source>
</evidence>
<dbReference type="InterPro" id="IPR049730">
    <property type="entry name" value="SNF2/RAD54-like_C"/>
</dbReference>
<evidence type="ECO:0000256" key="4">
    <source>
        <dbReference type="ARBA" id="ARBA00022840"/>
    </source>
</evidence>
<dbReference type="PANTHER" id="PTHR45626">
    <property type="entry name" value="TRANSCRIPTION TERMINATION FACTOR 2-RELATED"/>
    <property type="match status" value="1"/>
</dbReference>
<keyword evidence="8" id="KW-1185">Reference proteome</keyword>
<reference evidence="7" key="1">
    <citation type="journal article" date="2021" name="J. Hered.">
        <title>Genome Assembly of Salicaceae Populus deltoides (Eastern Cottonwood) I-69 Based on Nanopore Sequencing and Hi-C Technologies.</title>
        <authorList>
            <person name="Bai S."/>
            <person name="Wu H."/>
            <person name="Zhang J."/>
            <person name="Pan Z."/>
            <person name="Zhao W."/>
            <person name="Li Z."/>
            <person name="Tong C."/>
        </authorList>
    </citation>
    <scope>NUCLEOTIDE SEQUENCE</scope>
    <source>
        <tissue evidence="7">Leaf</tissue>
    </source>
</reference>
<comment type="caution">
    <text evidence="7">The sequence shown here is derived from an EMBL/GenBank/DDBJ whole genome shotgun (WGS) entry which is preliminary data.</text>
</comment>
<accession>A0A8T2WX39</accession>
<keyword evidence="3" id="KW-0347">Helicase</keyword>
<dbReference type="Proteomes" id="UP000807159">
    <property type="component" value="Chromosome 16"/>
</dbReference>
<evidence type="ECO:0000256" key="2">
    <source>
        <dbReference type="ARBA" id="ARBA00022801"/>
    </source>
</evidence>
<dbReference type="GO" id="GO:0006281">
    <property type="term" value="P:DNA repair"/>
    <property type="evidence" value="ECO:0007669"/>
    <property type="project" value="TreeGrafter"/>
</dbReference>
<keyword evidence="2" id="KW-0378">Hydrolase</keyword>
<dbReference type="InterPro" id="IPR050628">
    <property type="entry name" value="SNF2_RAD54_helicase_TF"/>
</dbReference>
<dbReference type="PANTHER" id="PTHR45626:SF17">
    <property type="entry name" value="HELICASE-LIKE TRANSCRIPTION FACTOR"/>
    <property type="match status" value="1"/>
</dbReference>
<proteinExistence type="predicted"/>
<feature type="region of interest" description="Disordered" evidence="5">
    <location>
        <begin position="1"/>
        <end position="20"/>
    </location>
</feature>
<dbReference type="GO" id="GO:0016787">
    <property type="term" value="F:hydrolase activity"/>
    <property type="evidence" value="ECO:0007669"/>
    <property type="project" value="UniProtKB-KW"/>
</dbReference>
<gene>
    <name evidence="7" type="ORF">H0E87_027316</name>
</gene>
<dbReference type="Pfam" id="PF00271">
    <property type="entry name" value="Helicase_C"/>
    <property type="match status" value="1"/>
</dbReference>
<keyword evidence="1" id="KW-0547">Nucleotide-binding</keyword>
<evidence type="ECO:0000313" key="8">
    <source>
        <dbReference type="Proteomes" id="UP000807159"/>
    </source>
</evidence>
<dbReference type="CDD" id="cd18793">
    <property type="entry name" value="SF2_C_SNF"/>
    <property type="match status" value="1"/>
</dbReference>
<evidence type="ECO:0000259" key="6">
    <source>
        <dbReference type="Pfam" id="PF00271"/>
    </source>
</evidence>
<dbReference type="Gene3D" id="3.40.50.300">
    <property type="entry name" value="P-loop containing nucleotide triphosphate hydrolases"/>
    <property type="match status" value="1"/>
</dbReference>
<protein>
    <recommendedName>
        <fullName evidence="6">Helicase C-terminal domain-containing protein</fullName>
    </recommendedName>
</protein>
<name>A0A8T2WX39_POPDE</name>
<organism evidence="7 8">
    <name type="scientific">Populus deltoides</name>
    <name type="common">Eastern poplar</name>
    <name type="synonym">Eastern cottonwood</name>
    <dbReference type="NCBI Taxonomy" id="3696"/>
    <lineage>
        <taxon>Eukaryota</taxon>
        <taxon>Viridiplantae</taxon>
        <taxon>Streptophyta</taxon>
        <taxon>Embryophyta</taxon>
        <taxon>Tracheophyta</taxon>
        <taxon>Spermatophyta</taxon>
        <taxon>Magnoliopsida</taxon>
        <taxon>eudicotyledons</taxon>
        <taxon>Gunneridae</taxon>
        <taxon>Pentapetalae</taxon>
        <taxon>rosids</taxon>
        <taxon>fabids</taxon>
        <taxon>Malpighiales</taxon>
        <taxon>Salicaceae</taxon>
        <taxon>Saliceae</taxon>
        <taxon>Populus</taxon>
    </lineage>
</organism>
<evidence type="ECO:0000256" key="5">
    <source>
        <dbReference type="SAM" id="MobiDB-lite"/>
    </source>
</evidence>
<dbReference type="InterPro" id="IPR001650">
    <property type="entry name" value="Helicase_C-like"/>
</dbReference>
<dbReference type="GO" id="GO:0008094">
    <property type="term" value="F:ATP-dependent activity, acting on DNA"/>
    <property type="evidence" value="ECO:0007669"/>
    <property type="project" value="TreeGrafter"/>
</dbReference>
<dbReference type="GO" id="GO:0004386">
    <property type="term" value="F:helicase activity"/>
    <property type="evidence" value="ECO:0007669"/>
    <property type="project" value="UniProtKB-KW"/>
</dbReference>
<dbReference type="GO" id="GO:0005524">
    <property type="term" value="F:ATP binding"/>
    <property type="evidence" value="ECO:0007669"/>
    <property type="project" value="UniProtKB-KW"/>
</dbReference>
<feature type="domain" description="Helicase C-terminal" evidence="6">
    <location>
        <begin position="46"/>
        <end position="107"/>
    </location>
</feature>
<dbReference type="AlphaFoldDB" id="A0A8T2WX39"/>
<dbReference type="SUPFAM" id="SSF52540">
    <property type="entry name" value="P-loop containing nucleoside triphosphate hydrolases"/>
    <property type="match status" value="1"/>
</dbReference>
<sequence>MSDLFSAPPESSDPEDPRKSTAIIPSKVSTLIKLLKESRDVRPANARRRVGIIKKFRSAGQNSILLANVKVSGAGINLTAPSEVYLMEPWWNSEFEEQAIDRVHQYGQEKNVIIVRLIVQDSIEERILMMQERKKQAIEAFGMQGPKERREVSLEDLCSLLSLE</sequence>
<evidence type="ECO:0000256" key="1">
    <source>
        <dbReference type="ARBA" id="ARBA00022741"/>
    </source>
</evidence>